<dbReference type="EMBL" id="CADEPI010000204">
    <property type="protein sequence ID" value="CAB3380235.1"/>
    <property type="molecule type" value="Genomic_DNA"/>
</dbReference>
<dbReference type="Pfam" id="PF00089">
    <property type="entry name" value="Trypsin"/>
    <property type="match status" value="1"/>
</dbReference>
<feature type="chain" id="PRO_5035897489" description="Peptidase S1 domain-containing protein" evidence="2">
    <location>
        <begin position="21"/>
        <end position="256"/>
    </location>
</feature>
<dbReference type="PROSITE" id="PS50240">
    <property type="entry name" value="TRYPSIN_DOM"/>
    <property type="match status" value="1"/>
</dbReference>
<dbReference type="OrthoDB" id="8440449at2759"/>
<comment type="caution">
    <text evidence="4">The sequence shown here is derived from an EMBL/GenBank/DDBJ whole genome shotgun (WGS) entry which is preliminary data.</text>
</comment>
<reference evidence="4 5" key="1">
    <citation type="submission" date="2020-04" db="EMBL/GenBank/DDBJ databases">
        <authorList>
            <person name="Alioto T."/>
            <person name="Alioto T."/>
            <person name="Gomez Garrido J."/>
        </authorList>
    </citation>
    <scope>NUCLEOTIDE SEQUENCE [LARGE SCALE GENOMIC DNA]</scope>
</reference>
<dbReference type="AlphaFoldDB" id="A0A8S1DQB1"/>
<keyword evidence="5" id="KW-1185">Reference proteome</keyword>
<dbReference type="GO" id="GO:0004252">
    <property type="term" value="F:serine-type endopeptidase activity"/>
    <property type="evidence" value="ECO:0007669"/>
    <property type="project" value="InterPro"/>
</dbReference>
<dbReference type="InterPro" id="IPR043504">
    <property type="entry name" value="Peptidase_S1_PA_chymotrypsin"/>
</dbReference>
<dbReference type="Gene3D" id="2.40.10.10">
    <property type="entry name" value="Trypsin-like serine proteases"/>
    <property type="match status" value="1"/>
</dbReference>
<dbReference type="GO" id="GO:0006508">
    <property type="term" value="P:proteolysis"/>
    <property type="evidence" value="ECO:0007669"/>
    <property type="project" value="InterPro"/>
</dbReference>
<feature type="domain" description="Peptidase S1" evidence="3">
    <location>
        <begin position="36"/>
        <end position="255"/>
    </location>
</feature>
<evidence type="ECO:0000313" key="4">
    <source>
        <dbReference type="EMBL" id="CAB3380235.1"/>
    </source>
</evidence>
<organism evidence="4 5">
    <name type="scientific">Cloeon dipterum</name>
    <dbReference type="NCBI Taxonomy" id="197152"/>
    <lineage>
        <taxon>Eukaryota</taxon>
        <taxon>Metazoa</taxon>
        <taxon>Ecdysozoa</taxon>
        <taxon>Arthropoda</taxon>
        <taxon>Hexapoda</taxon>
        <taxon>Insecta</taxon>
        <taxon>Pterygota</taxon>
        <taxon>Palaeoptera</taxon>
        <taxon>Ephemeroptera</taxon>
        <taxon>Pisciforma</taxon>
        <taxon>Baetidae</taxon>
        <taxon>Cloeon</taxon>
    </lineage>
</organism>
<keyword evidence="2" id="KW-0732">Signal</keyword>
<dbReference type="SUPFAM" id="SSF50494">
    <property type="entry name" value="Trypsin-like serine proteases"/>
    <property type="match status" value="1"/>
</dbReference>
<gene>
    <name evidence="4" type="ORF">CLODIP_2_CD07394</name>
</gene>
<keyword evidence="1" id="KW-1015">Disulfide bond</keyword>
<accession>A0A8S1DQB1</accession>
<sequence>MSYCYNVGLILACCAVLAYGVPDKLQPLRTRASSKIVGGTPVASGEFPWHVSLQDLYDGQNWTHVCDGSIISSEFILTDQICINNPSIFRIVAGTLNLTIPGSIHYISELFADDRTGRHLSLARVSPPFKFGCNTRPVQLPARFAETAAGSVFTVTAWGSLEQFEPTTTLLKVQSLIIPKDECSILLEGFPDITYFICAIEFNSELHNMCYLQGYGSPLVHDGELRGVFYIDHCEWPALYTEVSLFRDWIFRITGV</sequence>
<evidence type="ECO:0000313" key="5">
    <source>
        <dbReference type="Proteomes" id="UP000494165"/>
    </source>
</evidence>
<feature type="signal peptide" evidence="2">
    <location>
        <begin position="1"/>
        <end position="20"/>
    </location>
</feature>
<dbReference type="InterPro" id="IPR009003">
    <property type="entry name" value="Peptidase_S1_PA"/>
</dbReference>
<dbReference type="SMART" id="SM00020">
    <property type="entry name" value="Tryp_SPc"/>
    <property type="match status" value="1"/>
</dbReference>
<dbReference type="PANTHER" id="PTHR24250">
    <property type="entry name" value="CHYMOTRYPSIN-RELATED"/>
    <property type="match status" value="1"/>
</dbReference>
<evidence type="ECO:0000256" key="1">
    <source>
        <dbReference type="ARBA" id="ARBA00023157"/>
    </source>
</evidence>
<protein>
    <recommendedName>
        <fullName evidence="3">Peptidase S1 domain-containing protein</fullName>
    </recommendedName>
</protein>
<evidence type="ECO:0000259" key="3">
    <source>
        <dbReference type="PROSITE" id="PS50240"/>
    </source>
</evidence>
<name>A0A8S1DQB1_9INSE</name>
<dbReference type="InterPro" id="IPR001254">
    <property type="entry name" value="Trypsin_dom"/>
</dbReference>
<dbReference type="Proteomes" id="UP000494165">
    <property type="component" value="Unassembled WGS sequence"/>
</dbReference>
<evidence type="ECO:0000256" key="2">
    <source>
        <dbReference type="SAM" id="SignalP"/>
    </source>
</evidence>
<proteinExistence type="predicted"/>